<dbReference type="SUPFAM" id="SSF50475">
    <property type="entry name" value="FMN-binding split barrel"/>
    <property type="match status" value="1"/>
</dbReference>
<dbReference type="PANTHER" id="PTHR42815:SF2">
    <property type="entry name" value="FAD-BINDING, PUTATIVE (AFU_ORTHOLOGUE AFUA_6G07600)-RELATED"/>
    <property type="match status" value="1"/>
</dbReference>
<gene>
    <name evidence="3" type="ORF">ACFQ08_13115</name>
</gene>
<dbReference type="EMBL" id="JBHTHX010000370">
    <property type="protein sequence ID" value="MFD0885491.1"/>
    <property type="molecule type" value="Genomic_DNA"/>
</dbReference>
<dbReference type="PANTHER" id="PTHR42815">
    <property type="entry name" value="FAD-BINDING, PUTATIVE (AFU_ORTHOLOGUE AFUA_6G07600)-RELATED"/>
    <property type="match status" value="1"/>
</dbReference>
<feature type="domain" description="Pyridoxamine 5'-phosphate oxidase N-terminal" evidence="2">
    <location>
        <begin position="158"/>
        <end position="253"/>
    </location>
</feature>
<keyword evidence="4" id="KW-1185">Reference proteome</keyword>
<dbReference type="Pfam" id="PF01243">
    <property type="entry name" value="PNPOx_N"/>
    <property type="match status" value="1"/>
</dbReference>
<dbReference type="InterPro" id="IPR012349">
    <property type="entry name" value="Split_barrel_FMN-bd"/>
</dbReference>
<accession>A0ABW3DNM3</accession>
<proteinExistence type="predicted"/>
<dbReference type="Gene3D" id="2.30.110.10">
    <property type="entry name" value="Electron Transport, Fmn-binding Protein, Chain A"/>
    <property type="match status" value="1"/>
</dbReference>
<dbReference type="Proteomes" id="UP001597024">
    <property type="component" value="Unassembled WGS sequence"/>
</dbReference>
<sequence>MVQKPKRAQTSRTLIAEASSRGQVGLEPVSMLTPGQAADRPRFITVLNEIRAPGPIGRPRAPCRGCRGQGPLLLAFLSEADASGAVSFVFLLPGVGETLRVNGSVAERSPGRIVVAVSQAYIHCARAILRSRLWDPAVPETPVPAVDDGPLSGVGVAGFLAATPFLVVSSWDRDGGSDTSPRGDAPGSVRVIDGHTLAVPDRRGNKRADTSRNLLADDGFSAAMLVPGRTDVLHVSGTAAVTADADLLAGMALGGTAPQTALIVTVERAEVRPNQAVTAANVWDRANRVDTDTLSELMASTTRQIGVKKPALRRPARALALFARLLRRITDATYRRALAKEGYGAPTDSHSPDRPHRPPD</sequence>
<evidence type="ECO:0000313" key="4">
    <source>
        <dbReference type="Proteomes" id="UP001597024"/>
    </source>
</evidence>
<organism evidence="3 4">
    <name type="scientific">Streptosporangium algeriense</name>
    <dbReference type="NCBI Taxonomy" id="1682748"/>
    <lineage>
        <taxon>Bacteria</taxon>
        <taxon>Bacillati</taxon>
        <taxon>Actinomycetota</taxon>
        <taxon>Actinomycetes</taxon>
        <taxon>Streptosporangiales</taxon>
        <taxon>Streptosporangiaceae</taxon>
        <taxon>Streptosporangium</taxon>
    </lineage>
</organism>
<comment type="caution">
    <text evidence="3">The sequence shown here is derived from an EMBL/GenBank/DDBJ whole genome shotgun (WGS) entry which is preliminary data.</text>
</comment>
<reference evidence="4" key="1">
    <citation type="journal article" date="2019" name="Int. J. Syst. Evol. Microbiol.">
        <title>The Global Catalogue of Microorganisms (GCM) 10K type strain sequencing project: providing services to taxonomists for standard genome sequencing and annotation.</title>
        <authorList>
            <consortium name="The Broad Institute Genomics Platform"/>
            <consortium name="The Broad Institute Genome Sequencing Center for Infectious Disease"/>
            <person name="Wu L."/>
            <person name="Ma J."/>
        </authorList>
    </citation>
    <scope>NUCLEOTIDE SEQUENCE [LARGE SCALE GENOMIC DNA]</scope>
    <source>
        <strain evidence="4">CCUG 62974</strain>
    </source>
</reference>
<name>A0ABW3DNM3_9ACTN</name>
<dbReference type="InterPro" id="IPR011576">
    <property type="entry name" value="Pyridox_Oxase_N"/>
</dbReference>
<feature type="compositionally biased region" description="Basic and acidic residues" evidence="1">
    <location>
        <begin position="350"/>
        <end position="360"/>
    </location>
</feature>
<protein>
    <submittedName>
        <fullName evidence="3">Pyridoxamine 5'-phosphate oxidase family protein</fullName>
    </submittedName>
</protein>
<evidence type="ECO:0000259" key="2">
    <source>
        <dbReference type="Pfam" id="PF01243"/>
    </source>
</evidence>
<evidence type="ECO:0000313" key="3">
    <source>
        <dbReference type="EMBL" id="MFD0885491.1"/>
    </source>
</evidence>
<evidence type="ECO:0000256" key="1">
    <source>
        <dbReference type="SAM" id="MobiDB-lite"/>
    </source>
</evidence>
<feature type="region of interest" description="Disordered" evidence="1">
    <location>
        <begin position="340"/>
        <end position="360"/>
    </location>
</feature>